<dbReference type="Gene3D" id="3.40.80.10">
    <property type="entry name" value="Peptidoglycan recognition protein-like"/>
    <property type="match status" value="1"/>
</dbReference>
<dbReference type="Pfam" id="PF01510">
    <property type="entry name" value="Amidase_2"/>
    <property type="match status" value="1"/>
</dbReference>
<organism evidence="4 5">
    <name type="scientific">Flavobacterium phage vB_FspS_tooticki9-1</name>
    <dbReference type="NCBI Taxonomy" id="2686280"/>
    <lineage>
        <taxon>Viruses</taxon>
        <taxon>Duplodnaviria</taxon>
        <taxon>Heunggongvirae</taxon>
        <taxon>Uroviricota</taxon>
        <taxon>Caudoviricetes</taxon>
        <taxon>Muminvirus</taxon>
        <taxon>Muminvirus tooticki</taxon>
    </lineage>
</organism>
<accession>A0A6B9LJI9</accession>
<feature type="domain" description="N-acetylmuramoyl-L-alanine amidase" evidence="3">
    <location>
        <begin position="2"/>
        <end position="125"/>
    </location>
</feature>
<dbReference type="GO" id="GO:0009253">
    <property type="term" value="P:peptidoglycan catabolic process"/>
    <property type="evidence" value="ECO:0007669"/>
    <property type="project" value="InterPro"/>
</dbReference>
<dbReference type="GO" id="GO:0008745">
    <property type="term" value="F:N-acetylmuramoyl-L-alanine amidase activity"/>
    <property type="evidence" value="ECO:0007669"/>
    <property type="project" value="InterPro"/>
</dbReference>
<dbReference type="EMBL" id="MN812241">
    <property type="protein sequence ID" value="QHB41123.1"/>
    <property type="molecule type" value="Genomic_DNA"/>
</dbReference>
<sequence>MRKIDYIVIHCTASQQSATKQSILNYWKNVLKWKSVGYHRLIDANGIIHELAKYEQVTNGVKGFNSNSIHFSYIGGIDESNKPKDTRTPKQKESLLYLIKQAKKQFPNAIVQGHKDFKGVAKACPSFEAKKEYSNI</sequence>
<evidence type="ECO:0000313" key="4">
    <source>
        <dbReference type="EMBL" id="QHB41123.1"/>
    </source>
</evidence>
<dbReference type="InterPro" id="IPR002502">
    <property type="entry name" value="Amidase_domain"/>
</dbReference>
<dbReference type="CDD" id="cd06583">
    <property type="entry name" value="PGRP"/>
    <property type="match status" value="1"/>
</dbReference>
<evidence type="ECO:0000313" key="5">
    <source>
        <dbReference type="Proteomes" id="UP000464686"/>
    </source>
</evidence>
<dbReference type="InterPro" id="IPR036505">
    <property type="entry name" value="Amidase/PGRP_sf"/>
</dbReference>
<gene>
    <name evidence="4" type="ORF">tooticki91_gp065</name>
</gene>
<dbReference type="GO" id="GO:0042742">
    <property type="term" value="P:defense response to bacterium"/>
    <property type="evidence" value="ECO:0007669"/>
    <property type="project" value="UniProtKB-KW"/>
</dbReference>
<keyword evidence="1" id="KW-0929">Antimicrobial</keyword>
<proteinExistence type="predicted"/>
<evidence type="ECO:0000256" key="1">
    <source>
        <dbReference type="ARBA" id="ARBA00022529"/>
    </source>
</evidence>
<protein>
    <submittedName>
        <fullName evidence="4">Amidase</fullName>
    </submittedName>
</protein>
<reference evidence="4 5" key="1">
    <citation type="journal article" date="2020" name="Viruses">
        <title>Diversity and Host Interactions Among Virulent and Temperate Baltic Sea Flavobacterium Phages.</title>
        <authorList>
            <person name="Nilsson E."/>
            <person name="Bayfield O.W."/>
            <person name="Lundin D."/>
            <person name="Antson A.A."/>
            <person name="Holmfeldt K."/>
        </authorList>
    </citation>
    <scope>NUCLEOTIDE SEQUENCE [LARGE SCALE GENOMIC DNA]</scope>
</reference>
<dbReference type="SUPFAM" id="SSF55846">
    <property type="entry name" value="N-acetylmuramoyl-L-alanine amidase-like"/>
    <property type="match status" value="1"/>
</dbReference>
<dbReference type="Proteomes" id="UP000464686">
    <property type="component" value="Segment"/>
</dbReference>
<name>A0A6B9LJI9_9CAUD</name>
<evidence type="ECO:0000256" key="2">
    <source>
        <dbReference type="ARBA" id="ARBA00022638"/>
    </source>
</evidence>
<dbReference type="GO" id="GO:0001897">
    <property type="term" value="P:symbiont-mediated cytolysis of host cell"/>
    <property type="evidence" value="ECO:0007669"/>
    <property type="project" value="UniProtKB-ARBA"/>
</dbReference>
<evidence type="ECO:0000259" key="3">
    <source>
        <dbReference type="Pfam" id="PF01510"/>
    </source>
</evidence>
<keyword evidence="2" id="KW-0081">Bacteriolytic enzyme</keyword>